<evidence type="ECO:0000313" key="8">
    <source>
        <dbReference type="EMBL" id="QJE02942.1"/>
    </source>
</evidence>
<dbReference type="Pfam" id="PF07602">
    <property type="entry name" value="DUF1565"/>
    <property type="match status" value="1"/>
</dbReference>
<dbReference type="PANTHER" id="PTHR40088">
    <property type="entry name" value="PECTATE LYASE (EUROFUNG)"/>
    <property type="match status" value="1"/>
</dbReference>
<dbReference type="Proteomes" id="UP000502415">
    <property type="component" value="Chromosome"/>
</dbReference>
<dbReference type="InterPro" id="IPR011459">
    <property type="entry name" value="DUF1565"/>
</dbReference>
<dbReference type="InterPro" id="IPR006626">
    <property type="entry name" value="PbH1"/>
</dbReference>
<dbReference type="InterPro" id="IPR012334">
    <property type="entry name" value="Pectin_lyas_fold"/>
</dbReference>
<dbReference type="InterPro" id="IPR052052">
    <property type="entry name" value="Polysaccharide_Lyase_9"/>
</dbReference>
<comment type="subcellular location">
    <subcellularLocation>
        <location evidence="1">Secreted</location>
    </subcellularLocation>
</comment>
<evidence type="ECO:0000256" key="1">
    <source>
        <dbReference type="ARBA" id="ARBA00004613"/>
    </source>
</evidence>
<reference evidence="8 9" key="1">
    <citation type="submission" date="2020-04" db="EMBL/GenBank/DDBJ databases">
        <title>Genome sequencing of novel species.</title>
        <authorList>
            <person name="Heo J."/>
            <person name="Kim S.-J."/>
            <person name="Kim J.-S."/>
            <person name="Hong S.-B."/>
            <person name="Kwon S.-W."/>
        </authorList>
    </citation>
    <scope>NUCLEOTIDE SEQUENCE [LARGE SCALE GENOMIC DNA]</scope>
    <source>
        <strain evidence="8 9">GN2-R2</strain>
    </source>
</reference>
<dbReference type="NCBIfam" id="NF041518">
    <property type="entry name" value="choice_anch_Q"/>
    <property type="match status" value="1"/>
</dbReference>
<organism evidence="8 9">
    <name type="scientific">Massilia forsythiae</name>
    <dbReference type="NCBI Taxonomy" id="2728020"/>
    <lineage>
        <taxon>Bacteria</taxon>
        <taxon>Pseudomonadati</taxon>
        <taxon>Pseudomonadota</taxon>
        <taxon>Betaproteobacteria</taxon>
        <taxon>Burkholderiales</taxon>
        <taxon>Oxalobacteraceae</taxon>
        <taxon>Telluria group</taxon>
        <taxon>Massilia</taxon>
    </lineage>
</organism>
<evidence type="ECO:0000256" key="5">
    <source>
        <dbReference type="SAM" id="SignalP"/>
    </source>
</evidence>
<dbReference type="GO" id="GO:0005576">
    <property type="term" value="C:extracellular region"/>
    <property type="evidence" value="ECO:0007669"/>
    <property type="project" value="UniProtKB-SubCell"/>
</dbReference>
<evidence type="ECO:0000259" key="6">
    <source>
        <dbReference type="Pfam" id="PF07602"/>
    </source>
</evidence>
<feature type="domain" description="Right handed beta helix" evidence="7">
    <location>
        <begin position="182"/>
        <end position="316"/>
    </location>
</feature>
<dbReference type="SMART" id="SM00710">
    <property type="entry name" value="PbH1"/>
    <property type="match status" value="7"/>
</dbReference>
<evidence type="ECO:0000256" key="2">
    <source>
        <dbReference type="ARBA" id="ARBA00022525"/>
    </source>
</evidence>
<sequence>MKNAIASLFAHRANNLLACSAIAFLGTCGAAQAAGQAAVPANAAAAPLSAESKNADGYQQAVSAAVATAVDAALVSADNDTLASVSRTRSGTATPAAPTAPTATPTATTTSIYHLYVSTSGSDANTGTQAKPFKTITKAAAAAKAGTTVHVAAGTYAGNVTTKVSGTSSNRIVFLSDTKWGAKIVGSGTEAMWTNSANYIDITGFDISGPGRLGIVNNGSNTLVSNNHIHNITVSGGCTGSGGAGVVNANYSGSNGDVIGNVVHDIGKPGGCNGVQGIYSSNKGGKIMNNVVYRVSAYGIHLWHAASDATIANNTVFANGSSGMGGGIVIGVGDSPGGVQLVNTKVLNNIVYNNPRAGIMEYCYSGQSCIGSGNSVTNNLVYGNGSSITMKVGSATATVSADPKFVSYNPAGTGDYRLQSGSPAVNKGSASSAPGTDILGVARPKGGAFDIGAYESY</sequence>
<dbReference type="GO" id="GO:0016837">
    <property type="term" value="F:carbon-oxygen lyase activity, acting on polysaccharides"/>
    <property type="evidence" value="ECO:0007669"/>
    <property type="project" value="TreeGrafter"/>
</dbReference>
<dbReference type="EMBL" id="CP051685">
    <property type="protein sequence ID" value="QJE02942.1"/>
    <property type="molecule type" value="Genomic_DNA"/>
</dbReference>
<evidence type="ECO:0000256" key="4">
    <source>
        <dbReference type="SAM" id="MobiDB-lite"/>
    </source>
</evidence>
<dbReference type="AlphaFoldDB" id="A0A7Z2W0R5"/>
<feature type="signal peptide" evidence="5">
    <location>
        <begin position="1"/>
        <end position="33"/>
    </location>
</feature>
<dbReference type="RefSeq" id="WP_170205023.1">
    <property type="nucleotide sequence ID" value="NZ_CP051685.1"/>
</dbReference>
<feature type="domain" description="DUF1565" evidence="6">
    <location>
        <begin position="120"/>
        <end position="158"/>
    </location>
</feature>
<dbReference type="InterPro" id="IPR039448">
    <property type="entry name" value="Beta_helix"/>
</dbReference>
<dbReference type="InterPro" id="IPR011050">
    <property type="entry name" value="Pectin_lyase_fold/virulence"/>
</dbReference>
<dbReference type="InterPro" id="IPR059226">
    <property type="entry name" value="Choice_anch_Q_dom"/>
</dbReference>
<keyword evidence="3 5" id="KW-0732">Signal</keyword>
<keyword evidence="2" id="KW-0964">Secreted</keyword>
<feature type="chain" id="PRO_5030737933" evidence="5">
    <location>
        <begin position="34"/>
        <end position="457"/>
    </location>
</feature>
<protein>
    <submittedName>
        <fullName evidence="8">Right-handed parallel beta-helix repeat-containing protein</fullName>
    </submittedName>
</protein>
<feature type="region of interest" description="Disordered" evidence="4">
    <location>
        <begin position="84"/>
        <end position="105"/>
    </location>
</feature>
<evidence type="ECO:0000259" key="7">
    <source>
        <dbReference type="Pfam" id="PF13229"/>
    </source>
</evidence>
<dbReference type="Pfam" id="PF13229">
    <property type="entry name" value="Beta_helix"/>
    <property type="match status" value="1"/>
</dbReference>
<accession>A0A7Z2W0R5</accession>
<gene>
    <name evidence="8" type="ORF">HH212_25565</name>
</gene>
<keyword evidence="9" id="KW-1185">Reference proteome</keyword>
<dbReference type="SUPFAM" id="SSF51126">
    <property type="entry name" value="Pectin lyase-like"/>
    <property type="match status" value="1"/>
</dbReference>
<dbReference type="KEGG" id="mfy:HH212_25565"/>
<name>A0A7Z2W0R5_9BURK</name>
<feature type="compositionally biased region" description="Low complexity" evidence="4">
    <location>
        <begin position="92"/>
        <end position="105"/>
    </location>
</feature>
<evidence type="ECO:0000256" key="3">
    <source>
        <dbReference type="ARBA" id="ARBA00022729"/>
    </source>
</evidence>
<dbReference type="Gene3D" id="2.160.20.10">
    <property type="entry name" value="Single-stranded right-handed beta-helix, Pectin lyase-like"/>
    <property type="match status" value="1"/>
</dbReference>
<dbReference type="PANTHER" id="PTHR40088:SF2">
    <property type="entry name" value="SECRETED SUGAR HYDROLASE"/>
    <property type="match status" value="1"/>
</dbReference>
<proteinExistence type="predicted"/>
<evidence type="ECO:0000313" key="9">
    <source>
        <dbReference type="Proteomes" id="UP000502415"/>
    </source>
</evidence>